<dbReference type="PRINTS" id="PR00038">
    <property type="entry name" value="HTHLUXR"/>
</dbReference>
<dbReference type="RefSeq" id="WP_045274451.1">
    <property type="nucleotide sequence ID" value="NZ_BAAAUP010000011.1"/>
</dbReference>
<dbReference type="Gene3D" id="1.10.10.10">
    <property type="entry name" value="Winged helix-like DNA-binding domain superfamily/Winged helix DNA-binding domain"/>
    <property type="match status" value="1"/>
</dbReference>
<dbReference type="Gene3D" id="1.25.40.10">
    <property type="entry name" value="Tetratricopeptide repeat domain"/>
    <property type="match status" value="1"/>
</dbReference>
<dbReference type="InterPro" id="IPR011990">
    <property type="entry name" value="TPR-like_helical_dom_sf"/>
</dbReference>
<dbReference type="PANTHER" id="PTHR16305">
    <property type="entry name" value="TESTICULAR SOLUBLE ADENYLYL CYCLASE"/>
    <property type="match status" value="1"/>
</dbReference>
<protein>
    <submittedName>
        <fullName evidence="4">HTH-type transcriptional regulator</fullName>
    </submittedName>
</protein>
<dbReference type="SUPFAM" id="SSF46894">
    <property type="entry name" value="C-terminal effector domain of the bipartite response regulators"/>
    <property type="match status" value="1"/>
</dbReference>
<feature type="domain" description="HTH luxR-type" evidence="3">
    <location>
        <begin position="860"/>
        <end position="923"/>
    </location>
</feature>
<dbReference type="GO" id="GO:0006355">
    <property type="term" value="P:regulation of DNA-templated transcription"/>
    <property type="evidence" value="ECO:0007669"/>
    <property type="project" value="InterPro"/>
</dbReference>
<dbReference type="PROSITE" id="PS50043">
    <property type="entry name" value="HTH_LUXR_2"/>
    <property type="match status" value="1"/>
</dbReference>
<sequence>MLVGRQAEQQAIGRLAAAARLGASGVLAVTGEAGVGKSALLEQAVSSFVDMRILRARGAEAESEIPFAMLSQLLRPALAEIDAIPPAQAAALATALALRGRGESAAPTVPNEVTAPAVHTAQTDRFAIGAGVLSLICRYAEGGAVAVVVDDLQFADAPSVSALVFAARRLSADAVIVLLGVRSPEGDRSVEGLPGLALGGLDLESARELLAGSGVIGDGVAALHRATGGNPLAMIELSGTGAVPGAVDDGLPLHLPRTLADAFGRRIALLDDPARDVLLVAAVCGRDLGIVARACHELGLDPGRLAAAETVGLVTVHGGTVEFGHPLMRAAAYSAAPMPRRRAAHRAAAAVLPAGDVDRRAWHLSEAEWGPDASVADLLVEAGERAVARAAYATASAAFERAARRSPDDAQRQERLIRSADCAWLAGRGEEATALLDEADPAGGDGAVDLRGVELRASIAARSGSVLAARDELLIAADALSAAGRVDDAAIALADAVHAGFYLGDARTALGLADRLATIQPLLVDPRARALGLMATGMAGVLAGRGGTDEIRAAAPLLEDARFHRDPRRLSWLLLVPLFLRETGGGARLRELVAEVRDEAGIGALPAVLFHVARDESTTGDSWARAEADYGESIRLAAETGQTTELAMSLAGLAWLESRAGREESCRSHAARALELCRGRDIRIGEIWVGHALGDLDLALGRTESALARFVDLLALLERLGLDDVDLDPTPEVADALMRTGRHDEAAAAAASFVPRADAKGQPWARARAARAAGIAAADDAFDGWFDAALELHRDTPDRFETARTRLSYGERLRRVGRRVDAREQLRAAMDVFSVLGATVWADHAAVELTATGEHVRSRTADPLSMLTPQELQVSILLADGRTTREAAAALFLSPKTVEYHLRKVYTKLGIGSRAELTALIPH</sequence>
<dbReference type="PATRIC" id="fig|92835.4.peg.463"/>
<keyword evidence="1" id="KW-0547">Nucleotide-binding</keyword>
<evidence type="ECO:0000313" key="5">
    <source>
        <dbReference type="Proteomes" id="UP000033956"/>
    </source>
</evidence>
<dbReference type="Proteomes" id="UP000033956">
    <property type="component" value="Unassembled WGS sequence"/>
</dbReference>
<dbReference type="SMART" id="SM00421">
    <property type="entry name" value="HTH_LUXR"/>
    <property type="match status" value="1"/>
</dbReference>
<dbReference type="GO" id="GO:0004016">
    <property type="term" value="F:adenylate cyclase activity"/>
    <property type="evidence" value="ECO:0007669"/>
    <property type="project" value="TreeGrafter"/>
</dbReference>
<dbReference type="InterPro" id="IPR036388">
    <property type="entry name" value="WH-like_DNA-bd_sf"/>
</dbReference>
<dbReference type="Pfam" id="PF13191">
    <property type="entry name" value="AAA_16"/>
    <property type="match status" value="1"/>
</dbReference>
<evidence type="ECO:0000256" key="2">
    <source>
        <dbReference type="ARBA" id="ARBA00022840"/>
    </source>
</evidence>
<dbReference type="GO" id="GO:0005524">
    <property type="term" value="F:ATP binding"/>
    <property type="evidence" value="ECO:0007669"/>
    <property type="project" value="UniProtKB-KW"/>
</dbReference>
<evidence type="ECO:0000256" key="1">
    <source>
        <dbReference type="ARBA" id="ARBA00022741"/>
    </source>
</evidence>
<organism evidence="4 5">
    <name type="scientific">Microbacterium terrae</name>
    <dbReference type="NCBI Taxonomy" id="69369"/>
    <lineage>
        <taxon>Bacteria</taxon>
        <taxon>Bacillati</taxon>
        <taxon>Actinomycetota</taxon>
        <taxon>Actinomycetes</taxon>
        <taxon>Micrococcales</taxon>
        <taxon>Microbacteriaceae</taxon>
        <taxon>Microbacterium</taxon>
    </lineage>
</organism>
<dbReference type="EMBL" id="JYIZ01000029">
    <property type="protein sequence ID" value="KJL44798.1"/>
    <property type="molecule type" value="Genomic_DNA"/>
</dbReference>
<dbReference type="InterPro" id="IPR041664">
    <property type="entry name" value="AAA_16"/>
</dbReference>
<dbReference type="AlphaFoldDB" id="A0A0M2HJ04"/>
<name>A0A0M2HJ04_9MICO</name>
<dbReference type="InterPro" id="IPR016032">
    <property type="entry name" value="Sig_transdc_resp-reg_C-effctor"/>
</dbReference>
<dbReference type="GO" id="GO:0005737">
    <property type="term" value="C:cytoplasm"/>
    <property type="evidence" value="ECO:0007669"/>
    <property type="project" value="TreeGrafter"/>
</dbReference>
<keyword evidence="2" id="KW-0067">ATP-binding</keyword>
<dbReference type="STRING" id="92835.RS81_00451"/>
<accession>A0A0M2HJ04</accession>
<comment type="caution">
    <text evidence="4">The sequence shown here is derived from an EMBL/GenBank/DDBJ whole genome shotgun (WGS) entry which is preliminary data.</text>
</comment>
<dbReference type="PANTHER" id="PTHR16305:SF35">
    <property type="entry name" value="TRANSCRIPTIONAL ACTIVATOR DOMAIN"/>
    <property type="match status" value="1"/>
</dbReference>
<dbReference type="InterPro" id="IPR000792">
    <property type="entry name" value="Tscrpt_reg_LuxR_C"/>
</dbReference>
<proteinExistence type="predicted"/>
<dbReference type="OrthoDB" id="483at2"/>
<evidence type="ECO:0000313" key="4">
    <source>
        <dbReference type="EMBL" id="KJL44798.1"/>
    </source>
</evidence>
<dbReference type="CDD" id="cd06170">
    <property type="entry name" value="LuxR_C_like"/>
    <property type="match status" value="1"/>
</dbReference>
<reference evidence="4 5" key="1">
    <citation type="submission" date="2015-02" db="EMBL/GenBank/DDBJ databases">
        <title>Draft genome sequences of ten Microbacterium spp. with emphasis on heavy metal contaminated environments.</title>
        <authorList>
            <person name="Corretto E."/>
        </authorList>
    </citation>
    <scope>NUCLEOTIDE SEQUENCE [LARGE SCALE GENOMIC DNA]</scope>
    <source>
        <strain evidence="4 5">DSM 12510</strain>
    </source>
</reference>
<dbReference type="Pfam" id="PF00196">
    <property type="entry name" value="GerE"/>
    <property type="match status" value="1"/>
</dbReference>
<dbReference type="SUPFAM" id="SSF48452">
    <property type="entry name" value="TPR-like"/>
    <property type="match status" value="1"/>
</dbReference>
<gene>
    <name evidence="4" type="ORF">RS81_00451</name>
</gene>
<dbReference type="GO" id="GO:0003677">
    <property type="term" value="F:DNA binding"/>
    <property type="evidence" value="ECO:0007669"/>
    <property type="project" value="InterPro"/>
</dbReference>
<evidence type="ECO:0000259" key="3">
    <source>
        <dbReference type="PROSITE" id="PS50043"/>
    </source>
</evidence>
<keyword evidence="5" id="KW-1185">Reference proteome</keyword>